<proteinExistence type="predicted"/>
<feature type="transmembrane region" description="Helical" evidence="1">
    <location>
        <begin position="129"/>
        <end position="146"/>
    </location>
</feature>
<evidence type="ECO:0000259" key="2">
    <source>
        <dbReference type="Pfam" id="PF04892"/>
    </source>
</evidence>
<dbReference type="PANTHER" id="PTHR36834:SF1">
    <property type="entry name" value="INTEGRAL MEMBRANE PROTEIN"/>
    <property type="match status" value="1"/>
</dbReference>
<feature type="transmembrane region" description="Helical" evidence="1">
    <location>
        <begin position="158"/>
        <end position="177"/>
    </location>
</feature>
<keyword evidence="1" id="KW-0472">Membrane</keyword>
<protein>
    <recommendedName>
        <fullName evidence="2">VanZ-like domain-containing protein</fullName>
    </recommendedName>
</protein>
<feature type="transmembrane region" description="Helical" evidence="1">
    <location>
        <begin position="70"/>
        <end position="90"/>
    </location>
</feature>
<name>A0ABQ6GKQ4_9BACL</name>
<dbReference type="Proteomes" id="UP001157114">
    <property type="component" value="Unassembled WGS sequence"/>
</dbReference>
<dbReference type="RefSeq" id="WP_284241418.1">
    <property type="nucleotide sequence ID" value="NZ_BSSQ01000019.1"/>
</dbReference>
<evidence type="ECO:0000313" key="4">
    <source>
        <dbReference type="Proteomes" id="UP001157114"/>
    </source>
</evidence>
<dbReference type="Pfam" id="PF04892">
    <property type="entry name" value="VanZ"/>
    <property type="match status" value="1"/>
</dbReference>
<sequence>MKIRERVTTIILYAVFICYTLLLIKILFLSRVSIGDLFDSHRTVERSFNFIPFNSISEFISGSSANLKRFASANLVGNMVIFVPLGVYLPLLKNNKTIASNLLVIVLVSLFVEFIQGLFGIGTADIDDVILNSVGGWLGIMLYKTLKIVLRQEERARMTIALLSAVIGLPIIYYYLFMIKMRF</sequence>
<feature type="transmembrane region" description="Helical" evidence="1">
    <location>
        <begin position="102"/>
        <end position="123"/>
    </location>
</feature>
<comment type="caution">
    <text evidence="3">The sequence shown here is derived from an EMBL/GenBank/DDBJ whole genome shotgun (WGS) entry which is preliminary data.</text>
</comment>
<keyword evidence="1" id="KW-1133">Transmembrane helix</keyword>
<dbReference type="InterPro" id="IPR053150">
    <property type="entry name" value="Teicoplanin_resist-assoc"/>
</dbReference>
<gene>
    <name evidence="3" type="ORF">MU1_49910</name>
</gene>
<dbReference type="EMBL" id="BSSQ01000019">
    <property type="protein sequence ID" value="GLX70645.1"/>
    <property type="molecule type" value="Genomic_DNA"/>
</dbReference>
<accession>A0ABQ6GKQ4</accession>
<keyword evidence="4" id="KW-1185">Reference proteome</keyword>
<feature type="transmembrane region" description="Helical" evidence="1">
    <location>
        <begin position="7"/>
        <end position="28"/>
    </location>
</feature>
<evidence type="ECO:0000313" key="3">
    <source>
        <dbReference type="EMBL" id="GLX70645.1"/>
    </source>
</evidence>
<reference evidence="3 4" key="1">
    <citation type="submission" date="2023-03" db="EMBL/GenBank/DDBJ databases">
        <title>Draft genome sequence of the bacteria which degrade cell wall of Tricholomamatutake.</title>
        <authorList>
            <person name="Konishi Y."/>
            <person name="Fukuta Y."/>
            <person name="Shirasaka N."/>
        </authorList>
    </citation>
    <scope>NUCLEOTIDE SEQUENCE [LARGE SCALE GENOMIC DNA]</scope>
    <source>
        <strain evidence="4">mu1</strain>
    </source>
</reference>
<evidence type="ECO:0000256" key="1">
    <source>
        <dbReference type="SAM" id="Phobius"/>
    </source>
</evidence>
<dbReference type="InterPro" id="IPR006976">
    <property type="entry name" value="VanZ-like"/>
</dbReference>
<keyword evidence="1" id="KW-0812">Transmembrane</keyword>
<dbReference type="PANTHER" id="PTHR36834">
    <property type="entry name" value="MEMBRANE PROTEIN-RELATED"/>
    <property type="match status" value="1"/>
</dbReference>
<feature type="domain" description="VanZ-like" evidence="2">
    <location>
        <begin position="16"/>
        <end position="146"/>
    </location>
</feature>
<organism evidence="3 4">
    <name type="scientific">Paenibacillus glycanilyticus</name>
    <dbReference type="NCBI Taxonomy" id="126569"/>
    <lineage>
        <taxon>Bacteria</taxon>
        <taxon>Bacillati</taxon>
        <taxon>Bacillota</taxon>
        <taxon>Bacilli</taxon>
        <taxon>Bacillales</taxon>
        <taxon>Paenibacillaceae</taxon>
        <taxon>Paenibacillus</taxon>
    </lineage>
</organism>